<dbReference type="InterPro" id="IPR029047">
    <property type="entry name" value="HSP70_peptide-bd_sf"/>
</dbReference>
<dbReference type="PANTHER" id="PTHR19375">
    <property type="entry name" value="HEAT SHOCK PROTEIN 70KDA"/>
    <property type="match status" value="1"/>
</dbReference>
<protein>
    <submittedName>
        <fullName evidence="3">Heat-shock protein</fullName>
    </submittedName>
</protein>
<proteinExistence type="predicted"/>
<dbReference type="EMBL" id="LXQA010590365">
    <property type="protein sequence ID" value="MCI60918.1"/>
    <property type="molecule type" value="Genomic_DNA"/>
</dbReference>
<evidence type="ECO:0000313" key="3">
    <source>
        <dbReference type="EMBL" id="MCI60918.1"/>
    </source>
</evidence>
<comment type="caution">
    <text evidence="3">The sequence shown here is derived from an EMBL/GenBank/DDBJ whole genome shotgun (WGS) entry which is preliminary data.</text>
</comment>
<keyword evidence="1" id="KW-0547">Nucleotide-binding</keyword>
<feature type="non-terminal residue" evidence="3">
    <location>
        <position position="64"/>
    </location>
</feature>
<name>A0A392TIU9_9FABA</name>
<dbReference type="Pfam" id="PF00012">
    <property type="entry name" value="HSP70"/>
    <property type="match status" value="1"/>
</dbReference>
<reference evidence="3 4" key="1">
    <citation type="journal article" date="2018" name="Front. Plant Sci.">
        <title>Red Clover (Trifolium pratense) and Zigzag Clover (T. medium) - A Picture of Genomic Similarities and Differences.</title>
        <authorList>
            <person name="Dluhosova J."/>
            <person name="Istvanek J."/>
            <person name="Nedelnik J."/>
            <person name="Repkova J."/>
        </authorList>
    </citation>
    <scope>NUCLEOTIDE SEQUENCE [LARGE SCALE GENOMIC DNA]</scope>
    <source>
        <strain evidence="4">cv. 10/8</strain>
        <tissue evidence="3">Leaf</tissue>
    </source>
</reference>
<dbReference type="Proteomes" id="UP000265520">
    <property type="component" value="Unassembled WGS sequence"/>
</dbReference>
<accession>A0A392TIU9</accession>
<organism evidence="3 4">
    <name type="scientific">Trifolium medium</name>
    <dbReference type="NCBI Taxonomy" id="97028"/>
    <lineage>
        <taxon>Eukaryota</taxon>
        <taxon>Viridiplantae</taxon>
        <taxon>Streptophyta</taxon>
        <taxon>Embryophyta</taxon>
        <taxon>Tracheophyta</taxon>
        <taxon>Spermatophyta</taxon>
        <taxon>Magnoliopsida</taxon>
        <taxon>eudicotyledons</taxon>
        <taxon>Gunneridae</taxon>
        <taxon>Pentapetalae</taxon>
        <taxon>rosids</taxon>
        <taxon>fabids</taxon>
        <taxon>Fabales</taxon>
        <taxon>Fabaceae</taxon>
        <taxon>Papilionoideae</taxon>
        <taxon>50 kb inversion clade</taxon>
        <taxon>NPAAA clade</taxon>
        <taxon>Hologalegina</taxon>
        <taxon>IRL clade</taxon>
        <taxon>Trifolieae</taxon>
        <taxon>Trifolium</taxon>
    </lineage>
</organism>
<dbReference type="Gene3D" id="2.60.34.10">
    <property type="entry name" value="Substrate Binding Domain Of DNAk, Chain A, domain 1"/>
    <property type="match status" value="1"/>
</dbReference>
<evidence type="ECO:0000256" key="2">
    <source>
        <dbReference type="ARBA" id="ARBA00022840"/>
    </source>
</evidence>
<dbReference type="GO" id="GO:0140662">
    <property type="term" value="F:ATP-dependent protein folding chaperone"/>
    <property type="evidence" value="ECO:0007669"/>
    <property type="project" value="InterPro"/>
</dbReference>
<dbReference type="GO" id="GO:0005524">
    <property type="term" value="F:ATP binding"/>
    <property type="evidence" value="ECO:0007669"/>
    <property type="project" value="UniProtKB-KW"/>
</dbReference>
<keyword evidence="4" id="KW-1185">Reference proteome</keyword>
<dbReference type="AlphaFoldDB" id="A0A392TIU9"/>
<evidence type="ECO:0000256" key="1">
    <source>
        <dbReference type="ARBA" id="ARBA00022741"/>
    </source>
</evidence>
<sequence length="64" mass="7216">MSVLIPRNSTIPVKKTKVYHTCEDDQPGVSIDVYEGERMVATENNLLGLFELQIPLAPRHLPIQ</sequence>
<evidence type="ECO:0000313" key="4">
    <source>
        <dbReference type="Proteomes" id="UP000265520"/>
    </source>
</evidence>
<dbReference type="InterPro" id="IPR013126">
    <property type="entry name" value="Hsp_70_fam"/>
</dbReference>
<dbReference type="SUPFAM" id="SSF100920">
    <property type="entry name" value="Heat shock protein 70kD (HSP70), peptide-binding domain"/>
    <property type="match status" value="1"/>
</dbReference>
<keyword evidence="2" id="KW-0067">ATP-binding</keyword>